<protein>
    <recommendedName>
        <fullName evidence="3">DUF3168 domain-containing protein</fullName>
    </recommendedName>
</protein>
<sequence length="145" mass="16367">MTILQINYALTAKLTSSFPDILLCSREKDDTAPPPPYFHTELTLAELEPISTNRYAARFRFRISYVTVEGKPVATIMDEMLESLTSLEVDGRPCRASSVAWERPTGSEGETGEGYFRAEYIIQMTTDQEETDMKMKTLKQGGELK</sequence>
<evidence type="ECO:0000313" key="2">
    <source>
        <dbReference type="Proteomes" id="UP000036932"/>
    </source>
</evidence>
<name>A0A0M1NKX1_9BACL</name>
<proteinExistence type="predicted"/>
<dbReference type="InterPro" id="IPR049254">
    <property type="entry name" value="Phage_tail_terminator"/>
</dbReference>
<comment type="caution">
    <text evidence="1">The sequence shown here is derived from an EMBL/GenBank/DDBJ whole genome shotgun (WGS) entry which is preliminary data.</text>
</comment>
<organism evidence="1 2">
    <name type="scientific">Paenibacillus solani</name>
    <dbReference type="NCBI Taxonomy" id="1705565"/>
    <lineage>
        <taxon>Bacteria</taxon>
        <taxon>Bacillati</taxon>
        <taxon>Bacillota</taxon>
        <taxon>Bacilli</taxon>
        <taxon>Bacillales</taxon>
        <taxon>Paenibacillaceae</taxon>
        <taxon>Paenibacillus</taxon>
    </lineage>
</organism>
<reference evidence="2" key="1">
    <citation type="submission" date="2015-08" db="EMBL/GenBank/DDBJ databases">
        <title>Genome sequencing project for genomic taxonomy and phylogenomics of Bacillus-like bacteria.</title>
        <authorList>
            <person name="Liu B."/>
            <person name="Wang J."/>
            <person name="Zhu Y."/>
            <person name="Liu G."/>
            <person name="Chen Q."/>
            <person name="Chen Z."/>
            <person name="Lan J."/>
            <person name="Che J."/>
            <person name="Ge C."/>
            <person name="Shi H."/>
            <person name="Pan Z."/>
            <person name="Liu X."/>
        </authorList>
    </citation>
    <scope>NUCLEOTIDE SEQUENCE [LARGE SCALE GENOMIC DNA]</scope>
    <source>
        <strain evidence="2">FJAT-22460</strain>
    </source>
</reference>
<dbReference type="AlphaFoldDB" id="A0A0M1NKX1"/>
<evidence type="ECO:0000313" key="1">
    <source>
        <dbReference type="EMBL" id="KOR82529.1"/>
    </source>
</evidence>
<dbReference type="Pfam" id="PF20765">
    <property type="entry name" value="Phage_tail_terminator_8"/>
    <property type="match status" value="1"/>
</dbReference>
<keyword evidence="2" id="KW-1185">Reference proteome</keyword>
<dbReference type="EMBL" id="LIUT01000003">
    <property type="protein sequence ID" value="KOR82529.1"/>
    <property type="molecule type" value="Genomic_DNA"/>
</dbReference>
<accession>A0A0M1NKX1</accession>
<dbReference type="Proteomes" id="UP000036932">
    <property type="component" value="Unassembled WGS sequence"/>
</dbReference>
<dbReference type="PATRIC" id="fig|1705565.3.peg.5894"/>
<gene>
    <name evidence="1" type="ORF">AM231_19670</name>
</gene>
<dbReference type="OrthoDB" id="2618786at2"/>
<evidence type="ECO:0008006" key="3">
    <source>
        <dbReference type="Google" id="ProtNLM"/>
    </source>
</evidence>
<dbReference type="RefSeq" id="WP_054404130.1">
    <property type="nucleotide sequence ID" value="NZ_LIUT01000003.1"/>
</dbReference>